<proteinExistence type="predicted"/>
<reference evidence="5 6" key="1">
    <citation type="submission" date="2020-08" db="EMBL/GenBank/DDBJ databases">
        <title>Genome sequence of Thermomonas carbonis KCTC 42013T.</title>
        <authorList>
            <person name="Hyun D.-W."/>
            <person name="Bae J.-W."/>
        </authorList>
    </citation>
    <scope>NUCLEOTIDE SEQUENCE [LARGE SCALE GENOMIC DNA]</scope>
    <source>
        <strain evidence="5 6">KCTC 42013</strain>
    </source>
</reference>
<comment type="pathway">
    <text evidence="1">Biopolymer metabolism; poly-(R)-3-hydroxybutanoate biosynthesis.</text>
</comment>
<dbReference type="InterPro" id="IPR010123">
    <property type="entry name" value="PHA_synth_III_E"/>
</dbReference>
<dbReference type="RefSeq" id="WP_187552197.1">
    <property type="nucleotide sequence ID" value="NZ_BMZL01000001.1"/>
</dbReference>
<keyword evidence="3" id="KW-0583">PHB biosynthesis</keyword>
<dbReference type="GO" id="GO:0042619">
    <property type="term" value="P:poly-hydroxybutyrate biosynthetic process"/>
    <property type="evidence" value="ECO:0007669"/>
    <property type="project" value="UniProtKB-KW"/>
</dbReference>
<dbReference type="EMBL" id="CP060719">
    <property type="protein sequence ID" value="QNN69680.1"/>
    <property type="molecule type" value="Genomic_DNA"/>
</dbReference>
<gene>
    <name evidence="5" type="primary">phaE</name>
    <name evidence="5" type="ORF">H9L16_13605</name>
</gene>
<evidence type="ECO:0000313" key="6">
    <source>
        <dbReference type="Proteomes" id="UP000515804"/>
    </source>
</evidence>
<dbReference type="UniPathway" id="UPA00917"/>
<feature type="region of interest" description="Disordered" evidence="4">
    <location>
        <begin position="297"/>
        <end position="362"/>
    </location>
</feature>
<name>A0A7G9SPA5_9GAMM</name>
<accession>A0A7G9SPA5</accession>
<dbReference type="Pfam" id="PF09712">
    <property type="entry name" value="PHA_synth_III_E"/>
    <property type="match status" value="1"/>
</dbReference>
<organism evidence="5 6">
    <name type="scientific">Thermomonas carbonis</name>
    <dbReference type="NCBI Taxonomy" id="1463158"/>
    <lineage>
        <taxon>Bacteria</taxon>
        <taxon>Pseudomonadati</taxon>
        <taxon>Pseudomonadota</taxon>
        <taxon>Gammaproteobacteria</taxon>
        <taxon>Lysobacterales</taxon>
        <taxon>Lysobacteraceae</taxon>
        <taxon>Thermomonas</taxon>
    </lineage>
</organism>
<dbReference type="AlphaFoldDB" id="A0A7G9SPA5"/>
<dbReference type="NCBIfam" id="TIGR01834">
    <property type="entry name" value="PHA_synth_III_E"/>
    <property type="match status" value="1"/>
</dbReference>
<feature type="compositionally biased region" description="Low complexity" evidence="4">
    <location>
        <begin position="311"/>
        <end position="322"/>
    </location>
</feature>
<evidence type="ECO:0000256" key="1">
    <source>
        <dbReference type="ARBA" id="ARBA00004683"/>
    </source>
</evidence>
<evidence type="ECO:0000256" key="4">
    <source>
        <dbReference type="SAM" id="MobiDB-lite"/>
    </source>
</evidence>
<feature type="compositionally biased region" description="Basic residues" evidence="4">
    <location>
        <begin position="323"/>
        <end position="341"/>
    </location>
</feature>
<sequence>MAHDSNDFEALARRYWDMWGDAARTATPNTGGFGAMGSMGGLQGFRDAMDGWTRSVGGGGSSGVNDVLGHFNRQSQHWYGQMQQVAAQFAGQNHSARDVAEAWRKLIGGNGSELFQTLFDGMQGPGMQQLQQWSDTAAPWLQSMHKEAATTLGMPTFGFAREHQERLQGVARAQLDWQQALGAYHALLGKVSQDAFARFESKLIDREEPGRQIGSVRALFDLWVDAAEEAYAETALSVEYRHAYGTLVNTQMRLRSAMQSIIEQNASMAGLPGRAELDSAHRKIAELERLVRRIQRKAEADDDAPSPPPVRKAAAKPVAKPKPALRKAAKPVAKKTAKPAAKKAASPVKPARKSAPANRRKR</sequence>
<keyword evidence="6" id="KW-1185">Reference proteome</keyword>
<dbReference type="Proteomes" id="UP000515804">
    <property type="component" value="Chromosome"/>
</dbReference>
<evidence type="ECO:0000256" key="3">
    <source>
        <dbReference type="ARBA" id="ARBA00022752"/>
    </source>
</evidence>
<evidence type="ECO:0000313" key="5">
    <source>
        <dbReference type="EMBL" id="QNN69680.1"/>
    </source>
</evidence>
<feature type="compositionally biased region" description="Low complexity" evidence="4">
    <location>
        <begin position="342"/>
        <end position="362"/>
    </location>
</feature>
<protein>
    <recommendedName>
        <fullName evidence="2">Poly(3-hydroxyalkanoate) polymerase subunit PhaE</fullName>
    </recommendedName>
</protein>
<dbReference type="KEGG" id="tcn:H9L16_13605"/>
<evidence type="ECO:0000256" key="2">
    <source>
        <dbReference type="ARBA" id="ARBA00019066"/>
    </source>
</evidence>